<dbReference type="GO" id="GO:0019905">
    <property type="term" value="F:syntaxin binding"/>
    <property type="evidence" value="ECO:0007669"/>
    <property type="project" value="TreeGrafter"/>
</dbReference>
<evidence type="ECO:0000256" key="3">
    <source>
        <dbReference type="ARBA" id="ARBA00022927"/>
    </source>
</evidence>
<dbReference type="PRINTS" id="PR00448">
    <property type="entry name" value="NSFATTACHMNT"/>
</dbReference>
<accession>A0A6A4L8C5</accession>
<evidence type="ECO:0000256" key="4">
    <source>
        <dbReference type="SAM" id="Coils"/>
    </source>
</evidence>
<dbReference type="PANTHER" id="PTHR13768:SF8">
    <property type="entry name" value="ALPHA-SOLUBLE NSF ATTACHMENT PROTEIN"/>
    <property type="match status" value="1"/>
</dbReference>
<evidence type="ECO:0000313" key="5">
    <source>
        <dbReference type="EMBL" id="KAE9451539.1"/>
    </source>
</evidence>
<dbReference type="Proteomes" id="UP000428333">
    <property type="component" value="Linkage Group LG10"/>
</dbReference>
<dbReference type="PANTHER" id="PTHR13768">
    <property type="entry name" value="SOLUBLE NSF ATTACHMENT PROTEIN SNAP"/>
    <property type="match status" value="1"/>
</dbReference>
<dbReference type="InterPro" id="IPR000744">
    <property type="entry name" value="NSF_attach"/>
</dbReference>
<dbReference type="Gene3D" id="1.25.40.10">
    <property type="entry name" value="Tetratricopeptide repeat domain"/>
    <property type="match status" value="1"/>
</dbReference>
<dbReference type="GO" id="GO:0005774">
    <property type="term" value="C:vacuolar membrane"/>
    <property type="evidence" value="ECO:0007669"/>
    <property type="project" value="TreeGrafter"/>
</dbReference>
<dbReference type="GO" id="GO:0031201">
    <property type="term" value="C:SNARE complex"/>
    <property type="evidence" value="ECO:0007669"/>
    <property type="project" value="TreeGrafter"/>
</dbReference>
<organism evidence="5 6">
    <name type="scientific">Rhododendron williamsianum</name>
    <dbReference type="NCBI Taxonomy" id="262921"/>
    <lineage>
        <taxon>Eukaryota</taxon>
        <taxon>Viridiplantae</taxon>
        <taxon>Streptophyta</taxon>
        <taxon>Embryophyta</taxon>
        <taxon>Tracheophyta</taxon>
        <taxon>Spermatophyta</taxon>
        <taxon>Magnoliopsida</taxon>
        <taxon>eudicotyledons</taxon>
        <taxon>Gunneridae</taxon>
        <taxon>Pentapetalae</taxon>
        <taxon>asterids</taxon>
        <taxon>Ericales</taxon>
        <taxon>Ericaceae</taxon>
        <taxon>Ericoideae</taxon>
        <taxon>Rhodoreae</taxon>
        <taxon>Rhododendron</taxon>
    </lineage>
</organism>
<protein>
    <submittedName>
        <fullName evidence="5">Uncharacterized protein</fullName>
    </submittedName>
</protein>
<dbReference type="AlphaFoldDB" id="A0A6A4L8C5"/>
<dbReference type="GO" id="GO:0005483">
    <property type="term" value="F:soluble NSF attachment protein activity"/>
    <property type="evidence" value="ECO:0007669"/>
    <property type="project" value="TreeGrafter"/>
</dbReference>
<evidence type="ECO:0000256" key="2">
    <source>
        <dbReference type="ARBA" id="ARBA00022448"/>
    </source>
</evidence>
<keyword evidence="2" id="KW-0813">Transport</keyword>
<evidence type="ECO:0000313" key="6">
    <source>
        <dbReference type="Proteomes" id="UP000428333"/>
    </source>
</evidence>
<keyword evidence="6" id="KW-1185">Reference proteome</keyword>
<name>A0A6A4L8C5_9ERIC</name>
<keyword evidence="3" id="KW-0653">Protein transport</keyword>
<dbReference type="EMBL" id="QEFC01002707">
    <property type="protein sequence ID" value="KAE9451539.1"/>
    <property type="molecule type" value="Genomic_DNA"/>
</dbReference>
<dbReference type="GO" id="GO:0006886">
    <property type="term" value="P:intracellular protein transport"/>
    <property type="evidence" value="ECO:0007669"/>
    <property type="project" value="InterPro"/>
</dbReference>
<gene>
    <name evidence="5" type="ORF">C3L33_16561</name>
</gene>
<proteinExistence type="inferred from homology"/>
<dbReference type="Pfam" id="PF14938">
    <property type="entry name" value="SNAP"/>
    <property type="match status" value="1"/>
</dbReference>
<feature type="coiled-coil region" evidence="4">
    <location>
        <begin position="155"/>
        <end position="196"/>
    </location>
</feature>
<dbReference type="InterPro" id="IPR011990">
    <property type="entry name" value="TPR-like_helical_dom_sf"/>
</dbReference>
<keyword evidence="4" id="KW-0175">Coiled coil</keyword>
<dbReference type="OrthoDB" id="9984275at2759"/>
<dbReference type="SUPFAM" id="SSF48452">
    <property type="entry name" value="TPR-like"/>
    <property type="match status" value="1"/>
</dbReference>
<comment type="similarity">
    <text evidence="1">Belongs to the SNAP family.</text>
</comment>
<comment type="caution">
    <text evidence="5">The sequence shown here is derived from an EMBL/GenBank/DDBJ whole genome shotgun (WGS) entry which is preliminary data.</text>
</comment>
<dbReference type="GO" id="GO:0035494">
    <property type="term" value="P:SNARE complex disassembly"/>
    <property type="evidence" value="ECO:0007669"/>
    <property type="project" value="TreeGrafter"/>
</dbReference>
<feature type="non-terminal residue" evidence="5">
    <location>
        <position position="1"/>
    </location>
</feature>
<sequence>MAEQNFDQAIVYYERAADIFHSEEETISLEACRWETAELFNKAAIAFKLAKSWDQAGSAYVKLANCYLTMDMKYQAGVAYVDASNCYKKTNCKESISCLEQAVNLFLGDGQLYESAVKYEEIAKLYEAEQNLDQAIVYYERAADLFHSEEKTGSLKECRVKIAQFAAQLEDYQKSIEIYEDMARQLLSDNRNYEATVLLLHAGICQLCKGNGDVVAINKAFDRYQDLDPTFSGTQEYKLLACYLQTPSCRDNRSLAYRRNFASPIAGLG</sequence>
<reference evidence="5 6" key="1">
    <citation type="journal article" date="2019" name="Genome Biol. Evol.">
        <title>The Rhododendron genome and chromosomal organization provide insight into shared whole-genome duplications across the heath family (Ericaceae).</title>
        <authorList>
            <person name="Soza V.L."/>
            <person name="Lindsley D."/>
            <person name="Waalkes A."/>
            <person name="Ramage E."/>
            <person name="Patwardhan R.P."/>
            <person name="Burton J.N."/>
            <person name="Adey A."/>
            <person name="Kumar A."/>
            <person name="Qiu R."/>
            <person name="Shendure J."/>
            <person name="Hall B."/>
        </authorList>
    </citation>
    <scope>NUCLEOTIDE SEQUENCE [LARGE SCALE GENOMIC DNA]</scope>
    <source>
        <strain evidence="5">RSF 1966-606</strain>
    </source>
</reference>
<evidence type="ECO:0000256" key="1">
    <source>
        <dbReference type="ARBA" id="ARBA00010050"/>
    </source>
</evidence>